<feature type="binding site" evidence="6">
    <location>
        <position position="444"/>
    </location>
    <ligand>
        <name>Na(+)</name>
        <dbReference type="ChEBI" id="CHEBI:29101"/>
        <label>1</label>
    </ligand>
</feature>
<dbReference type="GO" id="GO:0046872">
    <property type="term" value="F:metal ion binding"/>
    <property type="evidence" value="ECO:0007669"/>
    <property type="project" value="UniProtKB-KW"/>
</dbReference>
<reference evidence="10" key="1">
    <citation type="submission" date="2025-08" db="UniProtKB">
        <authorList>
            <consortium name="Ensembl"/>
        </authorList>
    </citation>
    <scope>IDENTIFICATION</scope>
</reference>
<feature type="transmembrane region" description="Helical" evidence="9">
    <location>
        <begin position="614"/>
        <end position="635"/>
    </location>
</feature>
<feature type="transmembrane region" description="Helical" evidence="9">
    <location>
        <begin position="182"/>
        <end position="199"/>
    </location>
</feature>
<feature type="transmembrane region" description="Helical" evidence="9">
    <location>
        <begin position="211"/>
        <end position="231"/>
    </location>
</feature>
<keyword evidence="6" id="KW-0915">Sodium</keyword>
<comment type="subcellular location">
    <subcellularLocation>
        <location evidence="1">Membrane</location>
        <topology evidence="1">Multi-pass membrane protein</topology>
    </subcellularLocation>
</comment>
<evidence type="ECO:0000313" key="10">
    <source>
        <dbReference type="Ensembl" id="ENSSANP00000023298.1"/>
    </source>
</evidence>
<keyword evidence="5 9" id="KW-0472">Membrane</keyword>
<dbReference type="Ensembl" id="ENSSANT00000024814.1">
    <property type="protein sequence ID" value="ENSSANP00000023298.1"/>
    <property type="gene ID" value="ENSSANG00000012000.1"/>
</dbReference>
<evidence type="ECO:0000256" key="1">
    <source>
        <dbReference type="ARBA" id="ARBA00004141"/>
    </source>
</evidence>
<protein>
    <recommendedName>
        <fullName evidence="7">Transporter</fullName>
    </recommendedName>
</protein>
<evidence type="ECO:0000256" key="4">
    <source>
        <dbReference type="ARBA" id="ARBA00022989"/>
    </source>
</evidence>
<dbReference type="PANTHER" id="PTHR11616:SF241">
    <property type="entry name" value="SODIUM- AND CHLORIDE-DEPENDENT GLYCINE TRANSPORTER 2"/>
    <property type="match status" value="1"/>
</dbReference>
<feature type="binding site" evidence="6">
    <location>
        <position position="419"/>
    </location>
    <ligand>
        <name>Na(+)</name>
        <dbReference type="ChEBI" id="CHEBI:29101"/>
        <label>1</label>
    </ligand>
</feature>
<dbReference type="Pfam" id="PF00209">
    <property type="entry name" value="SNF"/>
    <property type="match status" value="1"/>
</dbReference>
<dbReference type="PROSITE" id="PS50267">
    <property type="entry name" value="NA_NEUROTRAN_SYMP_3"/>
    <property type="match status" value="1"/>
</dbReference>
<feature type="transmembrane region" description="Helical" evidence="9">
    <location>
        <begin position="335"/>
        <end position="354"/>
    </location>
</feature>
<evidence type="ECO:0000256" key="2">
    <source>
        <dbReference type="ARBA" id="ARBA00022448"/>
    </source>
</evidence>
<dbReference type="PROSITE" id="PS00610">
    <property type="entry name" value="NA_NEUROTRAN_SYMP_1"/>
    <property type="match status" value="1"/>
</dbReference>
<name>A0A671LTJ4_9TELE</name>
<dbReference type="PANTHER" id="PTHR11616">
    <property type="entry name" value="SODIUM/CHLORIDE DEPENDENT TRANSPORTER"/>
    <property type="match status" value="1"/>
</dbReference>
<evidence type="ECO:0000313" key="11">
    <source>
        <dbReference type="Proteomes" id="UP000472260"/>
    </source>
</evidence>
<dbReference type="PRINTS" id="PR00176">
    <property type="entry name" value="NANEUSMPORT"/>
</dbReference>
<feature type="binding site" evidence="6">
    <location>
        <position position="192"/>
    </location>
    <ligand>
        <name>Na(+)</name>
        <dbReference type="ChEBI" id="CHEBI:29101"/>
        <label>1</label>
    </ligand>
</feature>
<dbReference type="GO" id="GO:0005283">
    <property type="term" value="F:amino acid:sodium symporter activity"/>
    <property type="evidence" value="ECO:0007669"/>
    <property type="project" value="TreeGrafter"/>
</dbReference>
<dbReference type="Proteomes" id="UP000472260">
    <property type="component" value="Unassembled WGS sequence"/>
</dbReference>
<dbReference type="InterPro" id="IPR037272">
    <property type="entry name" value="SNS_sf"/>
</dbReference>
<gene>
    <name evidence="10" type="primary">LOC107675593</name>
</gene>
<feature type="transmembrane region" description="Helical" evidence="9">
    <location>
        <begin position="374"/>
        <end position="397"/>
    </location>
</feature>
<feature type="transmembrane region" description="Helical" evidence="9">
    <location>
        <begin position="569"/>
        <end position="593"/>
    </location>
</feature>
<proteinExistence type="inferred from homology"/>
<feature type="transmembrane region" description="Helical" evidence="9">
    <location>
        <begin position="251"/>
        <end position="273"/>
    </location>
</feature>
<evidence type="ECO:0000256" key="9">
    <source>
        <dbReference type="SAM" id="Phobius"/>
    </source>
</evidence>
<evidence type="ECO:0000256" key="8">
    <source>
        <dbReference type="SAM" id="MobiDB-lite"/>
    </source>
</evidence>
<feature type="transmembrane region" description="Helical" evidence="9">
    <location>
        <begin position="539"/>
        <end position="557"/>
    </location>
</feature>
<dbReference type="AlphaFoldDB" id="A0A671LTJ4"/>
<evidence type="ECO:0000256" key="5">
    <source>
        <dbReference type="ARBA" id="ARBA00023136"/>
    </source>
</evidence>
<keyword evidence="4 9" id="KW-1133">Transmembrane helix</keyword>
<dbReference type="GO" id="GO:0005886">
    <property type="term" value="C:plasma membrane"/>
    <property type="evidence" value="ECO:0007669"/>
    <property type="project" value="TreeGrafter"/>
</dbReference>
<keyword evidence="3 7" id="KW-0812">Transmembrane</keyword>
<feature type="transmembrane region" description="Helical" evidence="9">
    <location>
        <begin position="647"/>
        <end position="670"/>
    </location>
</feature>
<feature type="binding site" evidence="6">
    <location>
        <position position="512"/>
    </location>
    <ligand>
        <name>Na(+)</name>
        <dbReference type="ChEBI" id="CHEBI:29101"/>
        <label>1</label>
    </ligand>
</feature>
<feature type="binding site" evidence="6">
    <location>
        <position position="193"/>
    </location>
    <ligand>
        <name>Na(+)</name>
        <dbReference type="ChEBI" id="CHEBI:29101"/>
        <label>1</label>
    </ligand>
</feature>
<keyword evidence="6" id="KW-0479">Metal-binding</keyword>
<evidence type="ECO:0000256" key="7">
    <source>
        <dbReference type="RuleBase" id="RU003732"/>
    </source>
</evidence>
<sequence length="733" mass="81023">QDFSEHGEMLRQPSNGIPPQPSGGAVGATTTNTPENGNPVPQPPPVNERKTFCPSENKPCEMEANKAYGTFKNAAPGPTFAPVNSAVRKDSVGKMDGSTGKATSDFMSNNQSAVRIAAEHNNTTGDWTSMSQTTIILGTDGNTSVLPGTVTGVSACGLFFQDDDDDDGGDENKARGNWSNKLDFILSMVGYAVGLGNVWRFPYLAFQNGGGAFLIPYLIMLGLAGIPIFLLEVSLGQFASQGPVSVWKAIPALQGCGIAMLIISVLIAIYYNIIMDRDITSIKNTTFCLSANAVGNLSKLLNVTMDNKTYVSPSEEYFKYNVLHISKGIEYPGDIRWPLAACLFLAWLIVYASLAKGIKSSGKVVYFTATFPYVVLVILLIRGVTLPGAGSGILYFITPKWEKLNDAKVIKRMNAYYFSSSIGHYTMRSVSLFFRDTLIVTCTNSATSVFAGFVIFSVIGFMAHELKVPIESVADEGPGIAFVVYPEALTRLPLSPFWAIIFFLMLLTLGLDTMFATIETIVTSVSDEFPKYLRKHKPLFTLVCCLSFFVLGFPMITENGMYMLQLVDTFAASYSLVIIAIFELIGISYIYGLQRFCEDIEMMIGFQPNKFWRICWAFVTPTILTFILALSLYQWKVMTYEDYTYPTWSMVLGWLMVICSVIWIPIMFVIKMHIAPGSLIERLKLVCSPQPDWGPFLMKHRGERYKNMIDPLGTNSLGLKLPPKDFQLSAQYQ</sequence>
<organism evidence="10 11">
    <name type="scientific">Sinocyclocheilus anshuiensis</name>
    <dbReference type="NCBI Taxonomy" id="1608454"/>
    <lineage>
        <taxon>Eukaryota</taxon>
        <taxon>Metazoa</taxon>
        <taxon>Chordata</taxon>
        <taxon>Craniata</taxon>
        <taxon>Vertebrata</taxon>
        <taxon>Euteleostomi</taxon>
        <taxon>Actinopterygii</taxon>
        <taxon>Neopterygii</taxon>
        <taxon>Teleostei</taxon>
        <taxon>Ostariophysi</taxon>
        <taxon>Cypriniformes</taxon>
        <taxon>Cyprinidae</taxon>
        <taxon>Cyprininae</taxon>
        <taxon>Sinocyclocheilus</taxon>
    </lineage>
</organism>
<feature type="transmembrane region" description="Helical" evidence="9">
    <location>
        <begin position="437"/>
        <end position="463"/>
    </location>
</feature>
<accession>A0A671LTJ4</accession>
<feature type="binding site" evidence="6">
    <location>
        <position position="197"/>
    </location>
    <ligand>
        <name>Na(+)</name>
        <dbReference type="ChEBI" id="CHEBI:29101"/>
        <label>1</label>
    </ligand>
</feature>
<keyword evidence="2 7" id="KW-0813">Transport</keyword>
<feature type="region of interest" description="Disordered" evidence="8">
    <location>
        <begin position="1"/>
        <end position="51"/>
    </location>
</feature>
<feature type="binding site" evidence="6">
    <location>
        <position position="190"/>
    </location>
    <ligand>
        <name>Na(+)</name>
        <dbReference type="ChEBI" id="CHEBI:29101"/>
        <label>1</label>
    </ligand>
</feature>
<evidence type="ECO:0000256" key="6">
    <source>
        <dbReference type="PIRSR" id="PIRSR600175-1"/>
    </source>
</evidence>
<feature type="binding site" evidence="6">
    <location>
        <position position="509"/>
    </location>
    <ligand>
        <name>Na(+)</name>
        <dbReference type="ChEBI" id="CHEBI:29101"/>
        <label>1</label>
    </ligand>
</feature>
<feature type="transmembrane region" description="Helical" evidence="9">
    <location>
        <begin position="497"/>
        <end position="518"/>
    </location>
</feature>
<dbReference type="SUPFAM" id="SSF161070">
    <property type="entry name" value="SNF-like"/>
    <property type="match status" value="1"/>
</dbReference>
<keyword evidence="7" id="KW-0769">Symport</keyword>
<comment type="similarity">
    <text evidence="7">Belongs to the sodium:neurotransmitter symporter (SNF) (TC 2.A.22) family.</text>
</comment>
<dbReference type="GO" id="GO:0089718">
    <property type="term" value="P:amino acid import across plasma membrane"/>
    <property type="evidence" value="ECO:0007669"/>
    <property type="project" value="TreeGrafter"/>
</dbReference>
<evidence type="ECO:0000256" key="3">
    <source>
        <dbReference type="ARBA" id="ARBA00022692"/>
    </source>
</evidence>
<keyword evidence="11" id="KW-1185">Reference proteome</keyword>
<reference evidence="10" key="2">
    <citation type="submission" date="2025-09" db="UniProtKB">
        <authorList>
            <consortium name="Ensembl"/>
        </authorList>
    </citation>
    <scope>IDENTIFICATION</scope>
</reference>
<dbReference type="InterPro" id="IPR000175">
    <property type="entry name" value="Na/ntran_symport"/>
</dbReference>